<keyword evidence="2" id="KW-0255">Endonuclease</keyword>
<keyword evidence="2" id="KW-0540">Nuclease</keyword>
<protein>
    <submittedName>
        <fullName evidence="2">Putative endonuclease-reverse transcriptase</fullName>
    </submittedName>
</protein>
<keyword evidence="2" id="KW-0808">Transferase</keyword>
<dbReference type="AlphaFoldDB" id="A0A6M2CX34"/>
<keyword evidence="2" id="KW-0378">Hydrolase</keyword>
<proteinExistence type="predicted"/>
<dbReference type="GO" id="GO:0003964">
    <property type="term" value="F:RNA-directed DNA polymerase activity"/>
    <property type="evidence" value="ECO:0007669"/>
    <property type="project" value="UniProtKB-KW"/>
</dbReference>
<keyword evidence="2" id="KW-0695">RNA-directed DNA polymerase</keyword>
<accession>A0A6M2CX34</accession>
<dbReference type="EMBL" id="GHWJ01005592">
    <property type="protein sequence ID" value="NOV38329.1"/>
    <property type="molecule type" value="Transcribed_RNA"/>
</dbReference>
<keyword evidence="2" id="KW-0548">Nucleotidyltransferase</keyword>
<evidence type="ECO:0000256" key="1">
    <source>
        <dbReference type="SAM" id="Phobius"/>
    </source>
</evidence>
<sequence length="207" mass="23456">MGWSTFGKHSQIMTGRLSLSLKRKVYNSCIFPVLSYGAETWRLKKRVQLKLRTTQRAMERKMVGVILRDKKRAEWISGQTGVKDIIVEIKKKKWTKASPMFRQLTRSCACCCQFIPANFLISSAHLTFCLPLTRFPSLGIQSVTLNDQRLSCLRATCPAHVHFFFLISAMISLTPVCSLIHSALFLSLKVTPTIFLSIARCVVLNLS</sequence>
<organism evidence="2">
    <name type="scientific">Rhipicephalus microplus</name>
    <name type="common">Cattle tick</name>
    <name type="synonym">Boophilus microplus</name>
    <dbReference type="NCBI Taxonomy" id="6941"/>
    <lineage>
        <taxon>Eukaryota</taxon>
        <taxon>Metazoa</taxon>
        <taxon>Ecdysozoa</taxon>
        <taxon>Arthropoda</taxon>
        <taxon>Chelicerata</taxon>
        <taxon>Arachnida</taxon>
        <taxon>Acari</taxon>
        <taxon>Parasitiformes</taxon>
        <taxon>Ixodida</taxon>
        <taxon>Ixodoidea</taxon>
        <taxon>Ixodidae</taxon>
        <taxon>Rhipicephalinae</taxon>
        <taxon>Rhipicephalus</taxon>
        <taxon>Boophilus</taxon>
    </lineage>
</organism>
<keyword evidence="1" id="KW-1133">Transmembrane helix</keyword>
<evidence type="ECO:0000313" key="2">
    <source>
        <dbReference type="EMBL" id="NOV38329.1"/>
    </source>
</evidence>
<name>A0A6M2CX34_RHIMP</name>
<keyword evidence="1" id="KW-0812">Transmembrane</keyword>
<dbReference type="GO" id="GO:0004519">
    <property type="term" value="F:endonuclease activity"/>
    <property type="evidence" value="ECO:0007669"/>
    <property type="project" value="UniProtKB-KW"/>
</dbReference>
<feature type="transmembrane region" description="Helical" evidence="1">
    <location>
        <begin position="163"/>
        <end position="186"/>
    </location>
</feature>
<keyword evidence="1" id="KW-0472">Membrane</keyword>
<reference evidence="2" key="1">
    <citation type="submission" date="2019-09" db="EMBL/GenBank/DDBJ databases">
        <title>Organ-specific transcriptomic study of the physiology of the cattle tick, Rhipicephalus microplus.</title>
        <authorList>
            <person name="Tirloni L."/>
            <person name="Braz G."/>
            <person name="Gandara A.C.P."/>
            <person name="Sabadin G.A."/>
            <person name="da Silva R.M."/>
            <person name="Guizzo M.G."/>
            <person name="Machado J.A."/>
            <person name="Costa E.P."/>
            <person name="Gomes H.F."/>
            <person name="Moraes J."/>
            <person name="Mota M.B.S."/>
            <person name="Mesquita R.D."/>
            <person name="Alvarenga P.H."/>
            <person name="Alves F."/>
            <person name="Seixas A."/>
            <person name="da Fonseca R.N."/>
            <person name="Fogaca A."/>
            <person name="Logullo C."/>
            <person name="Tanaka A."/>
            <person name="Daffre S."/>
            <person name="Termignoni C."/>
            <person name="Vaz I.S.Jr."/>
            <person name="Oliveira P.L."/>
            <person name="Ribeiro J.M."/>
        </authorList>
    </citation>
    <scope>NUCLEOTIDE SEQUENCE</scope>
    <source>
        <strain evidence="2">Porto Alegre</strain>
    </source>
</reference>